<dbReference type="InterPro" id="IPR002173">
    <property type="entry name" value="Carboh/pur_kinase_PfkB_CS"/>
</dbReference>
<dbReference type="AlphaFoldDB" id="K1ENK3"/>
<evidence type="ECO:0000259" key="6">
    <source>
        <dbReference type="Pfam" id="PF00294"/>
    </source>
</evidence>
<dbReference type="GO" id="GO:0016301">
    <property type="term" value="F:kinase activity"/>
    <property type="evidence" value="ECO:0007669"/>
    <property type="project" value="UniProtKB-KW"/>
</dbReference>
<dbReference type="PATRIC" id="fig|1210046.3.peg.2092"/>
<evidence type="ECO:0000256" key="1">
    <source>
        <dbReference type="ARBA" id="ARBA00010688"/>
    </source>
</evidence>
<proteinExistence type="inferred from homology"/>
<dbReference type="InterPro" id="IPR050306">
    <property type="entry name" value="PfkB_Carbo_kinase"/>
</dbReference>
<sequence length="316" mass="32601">MPSLRRAPAPCSTLVIGESLVDVVVGSDGHTQEHVGGSPLNVAVGLARLGHPVSLATYFGRDARGAMIGEHLAEAGVRLTQGSDSAADTSTATATLDAAGTATYDFDITWRVTEPPDVPGHLHTGSIGALLRPGGVDVLSAMSTATRGHTISYDPNIRPALMPDRERVLEEVERRVAVSDVVKASDADLEWLLDRPLDPTGIADLLRSWCDLGPALAVCTLGPAGALAILPSGRRITARGRRVDVVDTVGAGDSFMAGLLSGLADAGLLGGADAKARLHKARGRVITGAIERGIAASALTVTRPGAWAPSRVDLEG</sequence>
<comment type="caution">
    <text evidence="7">The sequence shown here is derived from an EMBL/GenBank/DDBJ whole genome shotgun (WGS) entry which is preliminary data.</text>
</comment>
<dbReference type="SUPFAM" id="SSF53613">
    <property type="entry name" value="Ribokinase-like"/>
    <property type="match status" value="1"/>
</dbReference>
<dbReference type="PANTHER" id="PTHR43085:SF1">
    <property type="entry name" value="PSEUDOURIDINE KINASE-RELATED"/>
    <property type="match status" value="1"/>
</dbReference>
<evidence type="ECO:0000256" key="4">
    <source>
        <dbReference type="ARBA" id="ARBA00022777"/>
    </source>
</evidence>
<keyword evidence="3" id="KW-0547">Nucleotide-binding</keyword>
<dbReference type="PROSITE" id="PS00584">
    <property type="entry name" value="PFKB_KINASES_2"/>
    <property type="match status" value="1"/>
</dbReference>
<dbReference type="Gene3D" id="3.40.1190.20">
    <property type="match status" value="1"/>
</dbReference>
<accession>K1ENK3</accession>
<evidence type="ECO:0000313" key="8">
    <source>
        <dbReference type="Proteomes" id="UP000004474"/>
    </source>
</evidence>
<evidence type="ECO:0000256" key="2">
    <source>
        <dbReference type="ARBA" id="ARBA00022679"/>
    </source>
</evidence>
<keyword evidence="2" id="KW-0808">Transferase</keyword>
<gene>
    <name evidence="7" type="ORF">B277_10910</name>
</gene>
<evidence type="ECO:0000256" key="3">
    <source>
        <dbReference type="ARBA" id="ARBA00022741"/>
    </source>
</evidence>
<dbReference type="GO" id="GO:0005524">
    <property type="term" value="F:ATP binding"/>
    <property type="evidence" value="ECO:0007669"/>
    <property type="project" value="UniProtKB-KW"/>
</dbReference>
<feature type="domain" description="Carbohydrate kinase PfkB" evidence="6">
    <location>
        <begin position="21"/>
        <end position="308"/>
    </location>
</feature>
<evidence type="ECO:0000313" key="7">
    <source>
        <dbReference type="EMBL" id="EKA60798.1"/>
    </source>
</evidence>
<dbReference type="Pfam" id="PF00294">
    <property type="entry name" value="PfkB"/>
    <property type="match status" value="1"/>
</dbReference>
<dbReference type="eggNOG" id="COG0524">
    <property type="taxonomic scope" value="Bacteria"/>
</dbReference>
<dbReference type="RefSeq" id="WP_007928011.1">
    <property type="nucleotide sequence ID" value="NZ_ALWX01000047.1"/>
</dbReference>
<dbReference type="Proteomes" id="UP000004474">
    <property type="component" value="Unassembled WGS sequence"/>
</dbReference>
<evidence type="ECO:0000256" key="5">
    <source>
        <dbReference type="ARBA" id="ARBA00022840"/>
    </source>
</evidence>
<keyword evidence="5" id="KW-0067">ATP-binding</keyword>
<name>K1ENK3_9MICO</name>
<dbReference type="InterPro" id="IPR011611">
    <property type="entry name" value="PfkB_dom"/>
</dbReference>
<dbReference type="PANTHER" id="PTHR43085">
    <property type="entry name" value="HEXOKINASE FAMILY MEMBER"/>
    <property type="match status" value="1"/>
</dbReference>
<dbReference type="STRING" id="1210046.B277_10910"/>
<organism evidence="7 8">
    <name type="scientific">Janibacter hoylei PVAS-1</name>
    <dbReference type="NCBI Taxonomy" id="1210046"/>
    <lineage>
        <taxon>Bacteria</taxon>
        <taxon>Bacillati</taxon>
        <taxon>Actinomycetota</taxon>
        <taxon>Actinomycetes</taxon>
        <taxon>Micrococcales</taxon>
        <taxon>Intrasporangiaceae</taxon>
        <taxon>Janibacter</taxon>
    </lineage>
</organism>
<protein>
    <submittedName>
        <fullName evidence="7">PfkB domain-containing protein</fullName>
    </submittedName>
</protein>
<reference evidence="7 8" key="1">
    <citation type="journal article" date="2012" name="J. Bacteriol.">
        <title>Genome Sequence of Janibacter hoylei MTCC8307, Isolated from the Stratospheric Air.</title>
        <authorList>
            <person name="Pawar S.P."/>
            <person name="Dhotre D.P."/>
            <person name="Shetty S.A."/>
            <person name="Chowdhury S.P."/>
            <person name="Chaudhari B.L."/>
            <person name="Shouche Y.S."/>
        </authorList>
    </citation>
    <scope>NUCLEOTIDE SEQUENCE [LARGE SCALE GENOMIC DNA]</scope>
    <source>
        <strain evidence="7 8">PVAS-1</strain>
    </source>
</reference>
<comment type="similarity">
    <text evidence="1">Belongs to the carbohydrate kinase PfkB family.</text>
</comment>
<dbReference type="EMBL" id="ALWX01000047">
    <property type="protein sequence ID" value="EKA60798.1"/>
    <property type="molecule type" value="Genomic_DNA"/>
</dbReference>
<dbReference type="PROSITE" id="PS00583">
    <property type="entry name" value="PFKB_KINASES_1"/>
    <property type="match status" value="1"/>
</dbReference>
<dbReference type="InterPro" id="IPR029056">
    <property type="entry name" value="Ribokinase-like"/>
</dbReference>
<keyword evidence="4" id="KW-0418">Kinase</keyword>